<keyword evidence="16" id="KW-0325">Glycoprotein</keyword>
<comment type="caution">
    <text evidence="28">The sequence shown here is derived from an EMBL/GenBank/DDBJ whole genome shotgun (WGS) entry which is preliminary data.</text>
</comment>
<dbReference type="InterPro" id="IPR050122">
    <property type="entry name" value="RTK"/>
</dbReference>
<dbReference type="Pfam" id="PF13927">
    <property type="entry name" value="Ig_3"/>
    <property type="match status" value="2"/>
</dbReference>
<proteinExistence type="predicted"/>
<keyword evidence="11 24" id="KW-1133">Transmembrane helix</keyword>
<keyword evidence="3" id="KW-0597">Phosphoprotein</keyword>
<reference evidence="28 29" key="1">
    <citation type="submission" date="2017-12" db="EMBL/GenBank/DDBJ databases">
        <title>Hemimetabolous genomes reveal molecular basis of termite eusociality.</title>
        <authorList>
            <person name="Harrison M.C."/>
            <person name="Jongepier E."/>
            <person name="Robertson H.M."/>
            <person name="Arning N."/>
            <person name="Bitard-Feildel T."/>
            <person name="Chao H."/>
            <person name="Childers C.P."/>
            <person name="Dinh H."/>
            <person name="Doddapaneni H."/>
            <person name="Dugan S."/>
            <person name="Gowin J."/>
            <person name="Greiner C."/>
            <person name="Han Y."/>
            <person name="Hu H."/>
            <person name="Hughes D.S.T."/>
            <person name="Huylmans A.-K."/>
            <person name="Kemena C."/>
            <person name="Kremer L.P.M."/>
            <person name="Lee S.L."/>
            <person name="Lopez-Ezquerra A."/>
            <person name="Mallet L."/>
            <person name="Monroy-Kuhn J.M."/>
            <person name="Moser A."/>
            <person name="Murali S.C."/>
            <person name="Muzny D.M."/>
            <person name="Otani S."/>
            <person name="Piulachs M.-D."/>
            <person name="Poelchau M."/>
            <person name="Qu J."/>
            <person name="Schaub F."/>
            <person name="Wada-Katsumata A."/>
            <person name="Worley K.C."/>
            <person name="Xie Q."/>
            <person name="Ylla G."/>
            <person name="Poulsen M."/>
            <person name="Gibbs R.A."/>
            <person name="Schal C."/>
            <person name="Richards S."/>
            <person name="Belles X."/>
            <person name="Korb J."/>
            <person name="Bornberg-Bauer E."/>
        </authorList>
    </citation>
    <scope>NUCLEOTIDE SEQUENCE [LARGE SCALE GENOMIC DNA]</scope>
    <source>
        <tissue evidence="28">Whole body</tissue>
    </source>
</reference>
<dbReference type="InterPro" id="IPR000719">
    <property type="entry name" value="Prot_kinase_dom"/>
</dbReference>
<feature type="domain" description="Ig-like" evidence="27">
    <location>
        <begin position="20"/>
        <end position="109"/>
    </location>
</feature>
<dbReference type="FunFam" id="1.10.510.10:FF:000667">
    <property type="entry name" value="Tyrosine-protein kinase receptor"/>
    <property type="match status" value="1"/>
</dbReference>
<dbReference type="Pfam" id="PF07714">
    <property type="entry name" value="PK_Tyr_Ser-Thr"/>
    <property type="match status" value="1"/>
</dbReference>
<dbReference type="Pfam" id="PF07679">
    <property type="entry name" value="I-set"/>
    <property type="match status" value="2"/>
</dbReference>
<dbReference type="InParanoid" id="A0A2J7RKX6"/>
<dbReference type="InterPro" id="IPR017441">
    <property type="entry name" value="Protein_kinase_ATP_BS"/>
</dbReference>
<dbReference type="InterPro" id="IPR016248">
    <property type="entry name" value="FGF_rcpt_fam"/>
</dbReference>
<evidence type="ECO:0000256" key="11">
    <source>
        <dbReference type="ARBA" id="ARBA00022989"/>
    </source>
</evidence>
<comment type="catalytic activity">
    <reaction evidence="18">
        <text>L-tyrosyl-[protein] + ATP = O-phospho-L-tyrosyl-[protein] + ADP + H(+)</text>
        <dbReference type="Rhea" id="RHEA:10596"/>
        <dbReference type="Rhea" id="RHEA-COMP:10136"/>
        <dbReference type="Rhea" id="RHEA-COMP:20101"/>
        <dbReference type="ChEBI" id="CHEBI:15378"/>
        <dbReference type="ChEBI" id="CHEBI:30616"/>
        <dbReference type="ChEBI" id="CHEBI:46858"/>
        <dbReference type="ChEBI" id="CHEBI:61978"/>
        <dbReference type="ChEBI" id="CHEBI:456216"/>
        <dbReference type="EC" id="2.7.10.1"/>
    </reaction>
</comment>
<dbReference type="Proteomes" id="UP000235965">
    <property type="component" value="Unassembled WGS sequence"/>
</dbReference>
<dbReference type="InterPro" id="IPR007110">
    <property type="entry name" value="Ig-like_dom"/>
</dbReference>
<feature type="domain" description="Ig-like" evidence="27">
    <location>
        <begin position="206"/>
        <end position="269"/>
    </location>
</feature>
<comment type="function">
    <text evidence="19">Receptor for basic fibroblast growth factor.</text>
</comment>
<sequence length="956" mass="107666">MVTRLVLLLLALVSLSTAGPRSSRNKEIQLDGRNDLTEKLVVGEKLRLRCNSEANITWHKDGTILRSRPPLLKITRQAMKFKAVKHTDAGRYGCCIQLENGTEQCHNITLMVYNTIAHADFLQDVAAAHVQGMIEQREDLPTGGDSYNYEIDPVRQLNDADVMLRANLTSMSLVHELEEAPDSENTHVAGVYNETLPQMAPHFVKPNIMKHEVKKYAGSTVVLSCPAKGNPEPNITWTKDRNILSNHHYGQWSLRIEDTVLYDSGNYSCFICNVIGCINFTFEVDIIDHHLQKPNLTEIPQNSTVMVGHSVSFHCEGISGPSDVTWFQGYFTSHVDAKFRIHTDTPEILTLRNVTHEDAGWYTCVANNAFGITFASAYLRVVDIPDNLTPVSHLNDQEDSHDTETNRVAGEYNETVPQMPPRFTKPGNMNRMIAKPAGNMLRLKCPAEGNPEPNITWTKDGAPPYRHLYSIRNGRWSLILEDLVVSDSGNYTCIVCNLCGCINFTYKVDIIERYPHKPYVKEDYPRNVTARVNTTVMFNCPTYSDLEPHIQWIKMPHMFEEGTDPMEDNSTLLVQSSLSTDRPEELVLSNVSYEDEGWYTCIAGNSLGMTYASAYLHVVDSLEDDPPQIPKLQPTLVNIVAVVLCTLFLAGVVIMIAIFHRLKIKREKMKKLLAIETARAAVVTQWTKKVIVEKQNLANAQNTQEPLLMPIVKIEKQKSHSQMGTTSSGSDLVISEYELPLDTEWEIRRDMLTMGKSLGEGAFGKVIKAEGQGIVKQGVGTTVAVKMLKEGHTDTEMMDLVSEMEMMKMIGKHINIINLLGCCTQDGPLYVVVEYAPHGNLRDFLRQHRPSSGYEPAIGTDLKEKKTLTQKDLVSFAYQVARGMEYLASRRCIHRDLAARNVLVSDDYVLKIADFGLARDIHCHDYYRKTTDGRLPVKWMAPEALFHRVYTTQSDV</sequence>
<evidence type="ECO:0000256" key="12">
    <source>
        <dbReference type="ARBA" id="ARBA00023136"/>
    </source>
</evidence>
<evidence type="ECO:0000256" key="4">
    <source>
        <dbReference type="ARBA" id="ARBA00022679"/>
    </source>
</evidence>
<feature type="domain" description="Ig-like" evidence="27">
    <location>
        <begin position="294"/>
        <end position="380"/>
    </location>
</feature>
<dbReference type="FunFam" id="2.60.40.10:FF:000020">
    <property type="entry name" value="Fibroblast growth factor receptor"/>
    <property type="match status" value="2"/>
</dbReference>
<feature type="disulfide bond" evidence="22">
    <location>
        <begin position="315"/>
        <end position="364"/>
    </location>
</feature>
<evidence type="ECO:0000256" key="19">
    <source>
        <dbReference type="ARBA" id="ARBA00056965"/>
    </source>
</evidence>
<dbReference type="AlphaFoldDB" id="A0A2J7RKX6"/>
<dbReference type="Gene3D" id="1.10.510.10">
    <property type="entry name" value="Transferase(Phosphotransferase) domain 1"/>
    <property type="match status" value="1"/>
</dbReference>
<feature type="binding site" evidence="21">
    <location>
        <position position="900"/>
    </location>
    <ligand>
        <name>ATP</name>
        <dbReference type="ChEBI" id="CHEBI:30616"/>
    </ligand>
</feature>
<evidence type="ECO:0000256" key="2">
    <source>
        <dbReference type="ARBA" id="ARBA00011902"/>
    </source>
</evidence>
<dbReference type="PROSITE" id="PS00109">
    <property type="entry name" value="PROTEIN_KINASE_TYR"/>
    <property type="match status" value="1"/>
</dbReference>
<feature type="transmembrane region" description="Helical" evidence="24">
    <location>
        <begin position="636"/>
        <end position="659"/>
    </location>
</feature>
<dbReference type="SUPFAM" id="SSF56112">
    <property type="entry name" value="Protein kinase-like (PK-like)"/>
    <property type="match status" value="1"/>
</dbReference>
<keyword evidence="9" id="KW-0418">Kinase</keyword>
<dbReference type="Gene3D" id="2.60.40.10">
    <property type="entry name" value="Immunoglobulins"/>
    <property type="match status" value="5"/>
</dbReference>
<comment type="subcellular location">
    <subcellularLocation>
        <location evidence="1">Membrane</location>
        <topology evidence="1">Single-pass membrane protein</topology>
    </subcellularLocation>
</comment>
<dbReference type="GO" id="GO:0008284">
    <property type="term" value="P:positive regulation of cell population proliferation"/>
    <property type="evidence" value="ECO:0007669"/>
    <property type="project" value="InterPro"/>
</dbReference>
<dbReference type="InterPro" id="IPR036179">
    <property type="entry name" value="Ig-like_dom_sf"/>
</dbReference>
<keyword evidence="12 24" id="KW-0472">Membrane</keyword>
<feature type="disulfide bond" evidence="22">
    <location>
        <begin position="445"/>
        <end position="493"/>
    </location>
</feature>
<dbReference type="Gene3D" id="3.30.200.20">
    <property type="entry name" value="Phosphorylase Kinase, domain 1"/>
    <property type="match status" value="1"/>
</dbReference>
<evidence type="ECO:0000256" key="18">
    <source>
        <dbReference type="ARBA" id="ARBA00051243"/>
    </source>
</evidence>
<dbReference type="InterPro" id="IPR003599">
    <property type="entry name" value="Ig_sub"/>
</dbReference>
<feature type="disulfide bond" evidence="22">
    <location>
        <begin position="540"/>
        <end position="601"/>
    </location>
</feature>
<dbReference type="GO" id="GO:0005524">
    <property type="term" value="F:ATP binding"/>
    <property type="evidence" value="ECO:0007669"/>
    <property type="project" value="UniProtKB-UniRule"/>
</dbReference>
<keyword evidence="15" id="KW-0675">Receptor</keyword>
<dbReference type="FunCoup" id="A0A2J7RKX6">
    <property type="interactions" value="144"/>
</dbReference>
<feature type="binding site" evidence="21">
    <location>
        <begin position="834"/>
        <end position="836"/>
    </location>
    <ligand>
        <name>ATP</name>
        <dbReference type="ChEBI" id="CHEBI:30616"/>
    </ligand>
</feature>
<dbReference type="EC" id="2.7.10.1" evidence="2"/>
<keyword evidence="10 21" id="KW-0067">ATP-binding</keyword>
<dbReference type="PANTHER" id="PTHR24416">
    <property type="entry name" value="TYROSINE-PROTEIN KINASE RECEPTOR"/>
    <property type="match status" value="1"/>
</dbReference>
<dbReference type="GO" id="GO:0005007">
    <property type="term" value="F:fibroblast growth factor receptor activity"/>
    <property type="evidence" value="ECO:0007669"/>
    <property type="project" value="InterPro"/>
</dbReference>
<dbReference type="InterPro" id="IPR008266">
    <property type="entry name" value="Tyr_kinase_AS"/>
</dbReference>
<dbReference type="PROSITE" id="PS50011">
    <property type="entry name" value="PROTEIN_KINASE_DOM"/>
    <property type="match status" value="1"/>
</dbReference>
<organism evidence="28 29">
    <name type="scientific">Cryptotermes secundus</name>
    <dbReference type="NCBI Taxonomy" id="105785"/>
    <lineage>
        <taxon>Eukaryota</taxon>
        <taxon>Metazoa</taxon>
        <taxon>Ecdysozoa</taxon>
        <taxon>Arthropoda</taxon>
        <taxon>Hexapoda</taxon>
        <taxon>Insecta</taxon>
        <taxon>Pterygota</taxon>
        <taxon>Neoptera</taxon>
        <taxon>Polyneoptera</taxon>
        <taxon>Dictyoptera</taxon>
        <taxon>Blattodea</taxon>
        <taxon>Blattoidea</taxon>
        <taxon>Termitoidae</taxon>
        <taxon>Kalotermitidae</taxon>
        <taxon>Cryptotermitinae</taxon>
        <taxon>Cryptotermes</taxon>
    </lineage>
</organism>
<dbReference type="STRING" id="105785.A0A2J7RKX6"/>
<dbReference type="SMART" id="SM00409">
    <property type="entry name" value="IG"/>
    <property type="match status" value="5"/>
</dbReference>
<feature type="non-terminal residue" evidence="28">
    <location>
        <position position="956"/>
    </location>
</feature>
<keyword evidence="17" id="KW-0393">Immunoglobulin domain</keyword>
<feature type="domain" description="Protein kinase" evidence="26">
    <location>
        <begin position="752"/>
        <end position="956"/>
    </location>
</feature>
<evidence type="ECO:0000256" key="6">
    <source>
        <dbReference type="ARBA" id="ARBA00022729"/>
    </source>
</evidence>
<dbReference type="GO" id="GO:0043235">
    <property type="term" value="C:receptor complex"/>
    <property type="evidence" value="ECO:0007669"/>
    <property type="project" value="TreeGrafter"/>
</dbReference>
<dbReference type="SMART" id="SM00219">
    <property type="entry name" value="TyrKc"/>
    <property type="match status" value="1"/>
</dbReference>
<accession>A0A2J7RKX6</accession>
<evidence type="ECO:0000256" key="13">
    <source>
        <dbReference type="ARBA" id="ARBA00023137"/>
    </source>
</evidence>
<dbReference type="InterPro" id="IPR001245">
    <property type="entry name" value="Ser-Thr/Tyr_kinase_cat_dom"/>
</dbReference>
<evidence type="ECO:0000256" key="10">
    <source>
        <dbReference type="ARBA" id="ARBA00022840"/>
    </source>
</evidence>
<evidence type="ECO:0000256" key="16">
    <source>
        <dbReference type="ARBA" id="ARBA00023180"/>
    </source>
</evidence>
<feature type="binding site" evidence="21">
    <location>
        <begin position="758"/>
        <end position="764"/>
    </location>
    <ligand>
        <name>ATP</name>
        <dbReference type="ChEBI" id="CHEBI:30616"/>
    </ligand>
</feature>
<protein>
    <recommendedName>
        <fullName evidence="2">receptor protein-tyrosine kinase</fullName>
        <ecNumber evidence="2">2.7.10.1</ecNumber>
    </recommendedName>
</protein>
<keyword evidence="8 23" id="KW-0547">Nucleotide-binding</keyword>
<dbReference type="SMART" id="SM00408">
    <property type="entry name" value="IGc2"/>
    <property type="match status" value="5"/>
</dbReference>
<feature type="binding site" evidence="21">
    <location>
        <position position="840"/>
    </location>
    <ligand>
        <name>ATP</name>
        <dbReference type="ChEBI" id="CHEBI:30616"/>
    </ligand>
</feature>
<evidence type="ECO:0000256" key="8">
    <source>
        <dbReference type="ARBA" id="ARBA00022741"/>
    </source>
</evidence>
<dbReference type="PRINTS" id="PR00109">
    <property type="entry name" value="TYRKINASE"/>
</dbReference>
<evidence type="ECO:0000256" key="1">
    <source>
        <dbReference type="ARBA" id="ARBA00004167"/>
    </source>
</evidence>
<keyword evidence="5 24" id="KW-0812">Transmembrane</keyword>
<feature type="domain" description="Ig-like" evidence="27">
    <location>
        <begin position="421"/>
        <end position="495"/>
    </location>
</feature>
<evidence type="ECO:0000256" key="23">
    <source>
        <dbReference type="PROSITE-ProRule" id="PRU10141"/>
    </source>
</evidence>
<evidence type="ECO:0000256" key="5">
    <source>
        <dbReference type="ARBA" id="ARBA00022692"/>
    </source>
</evidence>
<keyword evidence="29" id="KW-1185">Reference proteome</keyword>
<evidence type="ECO:0000256" key="20">
    <source>
        <dbReference type="PIRSR" id="PIRSR000628-1"/>
    </source>
</evidence>
<dbReference type="InterPro" id="IPR003598">
    <property type="entry name" value="Ig_sub2"/>
</dbReference>
<dbReference type="InterPro" id="IPR011009">
    <property type="entry name" value="Kinase-like_dom_sf"/>
</dbReference>
<feature type="binding site" evidence="21">
    <location>
        <position position="914"/>
    </location>
    <ligand>
        <name>ATP</name>
        <dbReference type="ChEBI" id="CHEBI:30616"/>
    </ligand>
</feature>
<feature type="chain" id="PRO_5014463606" description="receptor protein-tyrosine kinase" evidence="25">
    <location>
        <begin position="19"/>
        <end position="956"/>
    </location>
</feature>
<evidence type="ECO:0000256" key="14">
    <source>
        <dbReference type="ARBA" id="ARBA00023157"/>
    </source>
</evidence>
<evidence type="ECO:0000256" key="3">
    <source>
        <dbReference type="ARBA" id="ARBA00022553"/>
    </source>
</evidence>
<dbReference type="EMBL" id="NEVH01002706">
    <property type="protein sequence ID" value="PNF41482.1"/>
    <property type="molecule type" value="Genomic_DNA"/>
</dbReference>
<keyword evidence="14 22" id="KW-1015">Disulfide bond</keyword>
<name>A0A2J7RKX6_9NEOP</name>
<evidence type="ECO:0000313" key="28">
    <source>
        <dbReference type="EMBL" id="PNF41482.1"/>
    </source>
</evidence>
<feature type="domain" description="Ig-like" evidence="27">
    <location>
        <begin position="518"/>
        <end position="617"/>
    </location>
</feature>
<dbReference type="FunFam" id="2.60.40.10:FF:000016">
    <property type="entry name" value="Fibroblast growth factor receptor"/>
    <property type="match status" value="2"/>
</dbReference>
<evidence type="ECO:0000313" key="29">
    <source>
        <dbReference type="Proteomes" id="UP000235965"/>
    </source>
</evidence>
<dbReference type="SUPFAM" id="SSF48726">
    <property type="entry name" value="Immunoglobulin"/>
    <property type="match status" value="5"/>
</dbReference>
<evidence type="ECO:0000256" key="9">
    <source>
        <dbReference type="ARBA" id="ARBA00022777"/>
    </source>
</evidence>
<dbReference type="PROSITE" id="PS50835">
    <property type="entry name" value="IG_LIKE"/>
    <property type="match status" value="5"/>
</dbReference>
<keyword evidence="13" id="KW-0829">Tyrosine-protein kinase</keyword>
<evidence type="ECO:0000259" key="27">
    <source>
        <dbReference type="PROSITE" id="PS50835"/>
    </source>
</evidence>
<feature type="active site" description="Proton acceptor" evidence="20">
    <location>
        <position position="896"/>
    </location>
</feature>
<feature type="binding site" evidence="21 23">
    <location>
        <position position="786"/>
    </location>
    <ligand>
        <name>ATP</name>
        <dbReference type="ChEBI" id="CHEBI:30616"/>
    </ligand>
</feature>
<dbReference type="InterPro" id="IPR013098">
    <property type="entry name" value="Ig_I-set"/>
</dbReference>
<keyword evidence="7" id="KW-0677">Repeat</keyword>
<gene>
    <name evidence="28" type="ORF">B7P43_G13295</name>
</gene>
<evidence type="ECO:0000256" key="7">
    <source>
        <dbReference type="ARBA" id="ARBA00022737"/>
    </source>
</evidence>
<dbReference type="FunFam" id="3.30.200.20:FF:000593">
    <property type="entry name" value="Predicted protein"/>
    <property type="match status" value="1"/>
</dbReference>
<dbReference type="GO" id="GO:0005886">
    <property type="term" value="C:plasma membrane"/>
    <property type="evidence" value="ECO:0007669"/>
    <property type="project" value="TreeGrafter"/>
</dbReference>
<evidence type="ECO:0000256" key="25">
    <source>
        <dbReference type="SAM" id="SignalP"/>
    </source>
</evidence>
<dbReference type="PROSITE" id="PS00107">
    <property type="entry name" value="PROTEIN_KINASE_ATP"/>
    <property type="match status" value="1"/>
</dbReference>
<keyword evidence="6 25" id="KW-0732">Signal</keyword>
<evidence type="ECO:0000256" key="21">
    <source>
        <dbReference type="PIRSR" id="PIRSR000628-2"/>
    </source>
</evidence>
<evidence type="ECO:0000256" key="17">
    <source>
        <dbReference type="ARBA" id="ARBA00023319"/>
    </source>
</evidence>
<feature type="signal peptide" evidence="25">
    <location>
        <begin position="1"/>
        <end position="18"/>
    </location>
</feature>
<evidence type="ECO:0000259" key="26">
    <source>
        <dbReference type="PROSITE" id="PS50011"/>
    </source>
</evidence>
<evidence type="ECO:0000256" key="22">
    <source>
        <dbReference type="PIRSR" id="PIRSR000628-3"/>
    </source>
</evidence>
<dbReference type="InterPro" id="IPR013783">
    <property type="entry name" value="Ig-like_fold"/>
</dbReference>
<evidence type="ECO:0000256" key="24">
    <source>
        <dbReference type="SAM" id="Phobius"/>
    </source>
</evidence>
<dbReference type="InterPro" id="IPR020635">
    <property type="entry name" value="Tyr_kinase_cat_dom"/>
</dbReference>
<keyword evidence="4" id="KW-0808">Transferase</keyword>
<dbReference type="PIRSF" id="PIRSF000628">
    <property type="entry name" value="FGFR"/>
    <property type="match status" value="1"/>
</dbReference>
<evidence type="ECO:0000256" key="15">
    <source>
        <dbReference type="ARBA" id="ARBA00023170"/>
    </source>
</evidence>
<dbReference type="PANTHER" id="PTHR24416:SF550">
    <property type="entry name" value="FIBROBLAST GROWTH FACTOR RECEPTOR HOMOLOG 1-RELATED"/>
    <property type="match status" value="1"/>
</dbReference>
<dbReference type="OrthoDB" id="5984265at2759"/>